<feature type="domain" description="HipA-like C-terminal" evidence="4">
    <location>
        <begin position="149"/>
        <end position="389"/>
    </location>
</feature>
<sequence>METEAVEVLKLSLHGATVGHLAGYQGGKNVLVFDPDYVANPQRPTLTLSGIAEHPASKSLFATPWMKQQRLHPVLSNLLPEGALRDWFAQMLKVHRDNEFPLFAQLAADLPGALMAEPVAPEEIPTGVLNHRTRIEPVPRMVLDGRPHFSLAGVQMKFSMFEADGRFNVSQPDRLGEWIVKTPSTRHKDVPLNEYTAMKLAELAGVEIPEVRLVTLDQLQDLPPINLPNETHAYAIRRFDRDAQRQRIHTEDFAQVLFKYAHEKYGAANFEQIGRVLYQFSGRRLANVQQLARRLLVNILLGNGDAHLKNWSLLYPDHITAELAPAYDIVYTQAYIPDESQISLNLADSKDWYRMQLGHFETWAKSVGLPWRAIKPQLEDTLEKARNLWPKFLQQAPMNPEHKTMLEGHWRRLERDLRIF</sequence>
<evidence type="ECO:0000259" key="4">
    <source>
        <dbReference type="Pfam" id="PF07804"/>
    </source>
</evidence>
<dbReference type="PANTHER" id="PTHR37419">
    <property type="entry name" value="SERINE/THREONINE-PROTEIN KINASE TOXIN HIPA"/>
    <property type="match status" value="1"/>
</dbReference>
<dbReference type="InterPro" id="IPR012893">
    <property type="entry name" value="HipA-like_C"/>
</dbReference>
<dbReference type="AlphaFoldDB" id="A0A1M5IJJ6"/>
<dbReference type="Gene3D" id="1.10.1070.20">
    <property type="match status" value="1"/>
</dbReference>
<dbReference type="RefSeq" id="WP_073277941.1">
    <property type="nucleotide sequence ID" value="NZ_FQVA01000012.1"/>
</dbReference>
<keyword evidence="2" id="KW-0808">Transferase</keyword>
<dbReference type="Pfam" id="PF13657">
    <property type="entry name" value="Couple_hipA"/>
    <property type="match status" value="1"/>
</dbReference>
<dbReference type="EMBL" id="FQVA01000012">
    <property type="protein sequence ID" value="SHG28447.1"/>
    <property type="molecule type" value="Genomic_DNA"/>
</dbReference>
<keyword evidence="7" id="KW-1185">Reference proteome</keyword>
<dbReference type="Pfam" id="PF07804">
    <property type="entry name" value="HipA_C"/>
    <property type="match status" value="1"/>
</dbReference>
<dbReference type="PANTHER" id="PTHR37419:SF1">
    <property type="entry name" value="SERINE_THREONINE-PROTEIN KINASE TOXIN HIPA"/>
    <property type="match status" value="1"/>
</dbReference>
<comment type="similarity">
    <text evidence="1">Belongs to the HipA Ser/Thr kinase family.</text>
</comment>
<dbReference type="GO" id="GO:0005829">
    <property type="term" value="C:cytosol"/>
    <property type="evidence" value="ECO:0007669"/>
    <property type="project" value="TreeGrafter"/>
</dbReference>
<dbReference type="OrthoDB" id="9805913at2"/>
<feature type="domain" description="HipA N-terminal subdomain 1" evidence="5">
    <location>
        <begin position="11"/>
        <end position="115"/>
    </location>
</feature>
<evidence type="ECO:0000259" key="5">
    <source>
        <dbReference type="Pfam" id="PF13657"/>
    </source>
</evidence>
<accession>A0A1M5IJJ6</accession>
<evidence type="ECO:0000256" key="2">
    <source>
        <dbReference type="ARBA" id="ARBA00022679"/>
    </source>
</evidence>
<name>A0A1M5IJJ6_9GAMM</name>
<evidence type="ECO:0000256" key="1">
    <source>
        <dbReference type="ARBA" id="ARBA00010164"/>
    </source>
</evidence>
<keyword evidence="3 6" id="KW-0418">Kinase</keyword>
<evidence type="ECO:0000256" key="3">
    <source>
        <dbReference type="ARBA" id="ARBA00022777"/>
    </source>
</evidence>
<dbReference type="Proteomes" id="UP000184170">
    <property type="component" value="Unassembled WGS sequence"/>
</dbReference>
<evidence type="ECO:0000313" key="7">
    <source>
        <dbReference type="Proteomes" id="UP000184170"/>
    </source>
</evidence>
<dbReference type="STRING" id="494016.SAMN04487965_3687"/>
<organism evidence="6 7">
    <name type="scientific">Microbulbifer donghaiensis</name>
    <dbReference type="NCBI Taxonomy" id="494016"/>
    <lineage>
        <taxon>Bacteria</taxon>
        <taxon>Pseudomonadati</taxon>
        <taxon>Pseudomonadota</taxon>
        <taxon>Gammaproteobacteria</taxon>
        <taxon>Cellvibrionales</taxon>
        <taxon>Microbulbiferaceae</taxon>
        <taxon>Microbulbifer</taxon>
    </lineage>
</organism>
<reference evidence="7" key="1">
    <citation type="submission" date="2016-11" db="EMBL/GenBank/DDBJ databases">
        <authorList>
            <person name="Varghese N."/>
            <person name="Submissions S."/>
        </authorList>
    </citation>
    <scope>NUCLEOTIDE SEQUENCE [LARGE SCALE GENOMIC DNA]</scope>
    <source>
        <strain evidence="7">CGMCC 1.7063</strain>
    </source>
</reference>
<dbReference type="NCBIfam" id="TIGR03071">
    <property type="entry name" value="couple_hipA"/>
    <property type="match status" value="1"/>
</dbReference>
<dbReference type="InterPro" id="IPR017508">
    <property type="entry name" value="HipA_N1"/>
</dbReference>
<dbReference type="InterPro" id="IPR052028">
    <property type="entry name" value="HipA_Ser/Thr_kinase"/>
</dbReference>
<dbReference type="GO" id="GO:0004674">
    <property type="term" value="F:protein serine/threonine kinase activity"/>
    <property type="evidence" value="ECO:0007669"/>
    <property type="project" value="TreeGrafter"/>
</dbReference>
<protein>
    <submittedName>
        <fullName evidence="6">Serine/threonine-protein kinase HipA</fullName>
    </submittedName>
</protein>
<gene>
    <name evidence="6" type="ORF">SAMN04487965_3687</name>
</gene>
<proteinExistence type="inferred from homology"/>
<evidence type="ECO:0000313" key="6">
    <source>
        <dbReference type="EMBL" id="SHG28447.1"/>
    </source>
</evidence>